<dbReference type="Pfam" id="PF09837">
    <property type="entry name" value="DUF2064"/>
    <property type="match status" value="1"/>
</dbReference>
<evidence type="ECO:0000313" key="1">
    <source>
        <dbReference type="EMBL" id="PWG64040.1"/>
    </source>
</evidence>
<proteinExistence type="predicted"/>
<evidence type="ECO:0008006" key="3">
    <source>
        <dbReference type="Google" id="ProtNLM"/>
    </source>
</evidence>
<dbReference type="InterPro" id="IPR018641">
    <property type="entry name" value="Trfase_1_rSAM/seldom-assoc"/>
</dbReference>
<evidence type="ECO:0000313" key="2">
    <source>
        <dbReference type="Proteomes" id="UP000245474"/>
    </source>
</evidence>
<comment type="caution">
    <text evidence="1">The sequence shown here is derived from an EMBL/GenBank/DDBJ whole genome shotgun (WGS) entry which is preliminary data.</text>
</comment>
<dbReference type="RefSeq" id="WP_109677257.1">
    <property type="nucleotide sequence ID" value="NZ_CP086615.1"/>
</dbReference>
<dbReference type="EMBL" id="QFFI01000007">
    <property type="protein sequence ID" value="PWG64040.1"/>
    <property type="molecule type" value="Genomic_DNA"/>
</dbReference>
<gene>
    <name evidence="1" type="ORF">DEM34_05935</name>
</gene>
<dbReference type="Proteomes" id="UP000245474">
    <property type="component" value="Unassembled WGS sequence"/>
</dbReference>
<dbReference type="InterPro" id="IPR029044">
    <property type="entry name" value="Nucleotide-diphossugar_trans"/>
</dbReference>
<keyword evidence="2" id="KW-1185">Reference proteome</keyword>
<name>A0A2U2N4K6_9GAMM</name>
<dbReference type="SUPFAM" id="SSF53448">
    <property type="entry name" value="Nucleotide-diphospho-sugar transferases"/>
    <property type="match status" value="1"/>
</dbReference>
<dbReference type="OrthoDB" id="9798250at2"/>
<organism evidence="1 2">
    <name type="scientific">Sediminicurvatus halobius</name>
    <dbReference type="NCBI Taxonomy" id="2182432"/>
    <lineage>
        <taxon>Bacteria</taxon>
        <taxon>Pseudomonadati</taxon>
        <taxon>Pseudomonadota</taxon>
        <taxon>Gammaproteobacteria</taxon>
        <taxon>Chromatiales</taxon>
        <taxon>Ectothiorhodospiraceae</taxon>
        <taxon>Sediminicurvatus</taxon>
    </lineage>
</organism>
<dbReference type="Gene3D" id="3.90.550.10">
    <property type="entry name" value="Spore Coat Polysaccharide Biosynthesis Protein SpsA, Chain A"/>
    <property type="match status" value="1"/>
</dbReference>
<dbReference type="PANTHER" id="PTHR36529:SF1">
    <property type="entry name" value="GLYCOSYLTRANSFERASE"/>
    <property type="match status" value="1"/>
</dbReference>
<protein>
    <recommendedName>
        <fullName evidence="3">Glycosyltransferase</fullName>
    </recommendedName>
</protein>
<sequence>MSARVLVFAKAPVPGRVKTRLARRLGRRAAAGLYRGMLAQTVAMAAEARVAPVELWVTPRRHPALDAMARRHGLVQRVQPPGDLGQRMERASRYVLGRGGPVVIIGGDCTGLTARHLAAAMAALAAGRDAVFAPAPDGGYTLVGLARPAPALFRAVPWGTSAVLAETLQRVRRARLDVALLSAADDLDNLADLRRYRRQRGTALLWRGPG</sequence>
<dbReference type="NCBIfam" id="TIGR04282">
    <property type="entry name" value="glyco_like_cofC"/>
    <property type="match status" value="1"/>
</dbReference>
<accession>A0A2U2N4K6</accession>
<reference evidence="1 2" key="1">
    <citation type="submission" date="2018-05" db="EMBL/GenBank/DDBJ databases">
        <title>Spiribacter halobius sp. nov., a moderately halophilic bacterium isolated from marine solar saltern.</title>
        <authorList>
            <person name="Zheng W.-S."/>
            <person name="Lu D.-C."/>
            <person name="Du Z.-J."/>
        </authorList>
    </citation>
    <scope>NUCLEOTIDE SEQUENCE [LARGE SCALE GENOMIC DNA]</scope>
    <source>
        <strain evidence="1 2">E85</strain>
    </source>
</reference>
<dbReference type="AlphaFoldDB" id="A0A2U2N4K6"/>
<dbReference type="PANTHER" id="PTHR36529">
    <property type="entry name" value="SLL1095 PROTEIN"/>
    <property type="match status" value="1"/>
</dbReference>